<dbReference type="AlphaFoldDB" id="A0AAV4SMN8"/>
<reference evidence="1 2" key="1">
    <citation type="submission" date="2021-06" db="EMBL/GenBank/DDBJ databases">
        <title>Caerostris extrusa draft genome.</title>
        <authorList>
            <person name="Kono N."/>
            <person name="Arakawa K."/>
        </authorList>
    </citation>
    <scope>NUCLEOTIDE SEQUENCE [LARGE SCALE GENOMIC DNA]</scope>
</reference>
<proteinExistence type="predicted"/>
<keyword evidence="2" id="KW-1185">Reference proteome</keyword>
<sequence length="105" mass="12018">MEFVINYGLCESELRLVRQLLTWASTNDSRFYHPPPFYLSLPPPFVCYRYKLFSYLTPPLPMLEVLETTFSGGVYKEVSNLKFNSNPITSSEFPVANPVGKPKSC</sequence>
<comment type="caution">
    <text evidence="1">The sequence shown here is derived from an EMBL/GenBank/DDBJ whole genome shotgun (WGS) entry which is preliminary data.</text>
</comment>
<gene>
    <name evidence="1" type="ORF">CEXT_621021</name>
</gene>
<dbReference type="EMBL" id="BPLR01009881">
    <property type="protein sequence ID" value="GIY35254.1"/>
    <property type="molecule type" value="Genomic_DNA"/>
</dbReference>
<protein>
    <submittedName>
        <fullName evidence="1">Uncharacterized protein</fullName>
    </submittedName>
</protein>
<dbReference type="Proteomes" id="UP001054945">
    <property type="component" value="Unassembled WGS sequence"/>
</dbReference>
<evidence type="ECO:0000313" key="1">
    <source>
        <dbReference type="EMBL" id="GIY35254.1"/>
    </source>
</evidence>
<name>A0AAV4SMN8_CAEEX</name>
<evidence type="ECO:0000313" key="2">
    <source>
        <dbReference type="Proteomes" id="UP001054945"/>
    </source>
</evidence>
<accession>A0AAV4SMN8</accession>
<organism evidence="1 2">
    <name type="scientific">Caerostris extrusa</name>
    <name type="common">Bark spider</name>
    <name type="synonym">Caerostris bankana</name>
    <dbReference type="NCBI Taxonomy" id="172846"/>
    <lineage>
        <taxon>Eukaryota</taxon>
        <taxon>Metazoa</taxon>
        <taxon>Ecdysozoa</taxon>
        <taxon>Arthropoda</taxon>
        <taxon>Chelicerata</taxon>
        <taxon>Arachnida</taxon>
        <taxon>Araneae</taxon>
        <taxon>Araneomorphae</taxon>
        <taxon>Entelegynae</taxon>
        <taxon>Araneoidea</taxon>
        <taxon>Araneidae</taxon>
        <taxon>Caerostris</taxon>
    </lineage>
</organism>